<dbReference type="EMBL" id="LXQA010420472">
    <property type="protein sequence ID" value="MCI50699.1"/>
    <property type="molecule type" value="Genomic_DNA"/>
</dbReference>
<name>A0A392SPU6_9FABA</name>
<protein>
    <submittedName>
        <fullName evidence="1">Uncharacterized protein</fullName>
    </submittedName>
</protein>
<evidence type="ECO:0000313" key="1">
    <source>
        <dbReference type="EMBL" id="MCI50699.1"/>
    </source>
</evidence>
<sequence>QATFLIVVGRGEATLSPVVASEWQTFCCLVASCRQTILGDRDPVKLVCLMALSASKGL</sequence>
<accession>A0A392SPU6</accession>
<reference evidence="1 2" key="1">
    <citation type="journal article" date="2018" name="Front. Plant Sci.">
        <title>Red Clover (Trifolium pratense) and Zigzag Clover (T. medium) - A Picture of Genomic Similarities and Differences.</title>
        <authorList>
            <person name="Dluhosova J."/>
            <person name="Istvanek J."/>
            <person name="Nedelnik J."/>
            <person name="Repkova J."/>
        </authorList>
    </citation>
    <scope>NUCLEOTIDE SEQUENCE [LARGE SCALE GENOMIC DNA]</scope>
    <source>
        <strain evidence="2">cv. 10/8</strain>
        <tissue evidence="1">Leaf</tissue>
    </source>
</reference>
<comment type="caution">
    <text evidence="1">The sequence shown here is derived from an EMBL/GenBank/DDBJ whole genome shotgun (WGS) entry which is preliminary data.</text>
</comment>
<dbReference type="Proteomes" id="UP000265520">
    <property type="component" value="Unassembled WGS sequence"/>
</dbReference>
<dbReference type="AlphaFoldDB" id="A0A392SPU6"/>
<proteinExistence type="predicted"/>
<evidence type="ECO:0000313" key="2">
    <source>
        <dbReference type="Proteomes" id="UP000265520"/>
    </source>
</evidence>
<feature type="non-terminal residue" evidence="1">
    <location>
        <position position="1"/>
    </location>
</feature>
<organism evidence="1 2">
    <name type="scientific">Trifolium medium</name>
    <dbReference type="NCBI Taxonomy" id="97028"/>
    <lineage>
        <taxon>Eukaryota</taxon>
        <taxon>Viridiplantae</taxon>
        <taxon>Streptophyta</taxon>
        <taxon>Embryophyta</taxon>
        <taxon>Tracheophyta</taxon>
        <taxon>Spermatophyta</taxon>
        <taxon>Magnoliopsida</taxon>
        <taxon>eudicotyledons</taxon>
        <taxon>Gunneridae</taxon>
        <taxon>Pentapetalae</taxon>
        <taxon>rosids</taxon>
        <taxon>fabids</taxon>
        <taxon>Fabales</taxon>
        <taxon>Fabaceae</taxon>
        <taxon>Papilionoideae</taxon>
        <taxon>50 kb inversion clade</taxon>
        <taxon>NPAAA clade</taxon>
        <taxon>Hologalegina</taxon>
        <taxon>IRL clade</taxon>
        <taxon>Trifolieae</taxon>
        <taxon>Trifolium</taxon>
    </lineage>
</organism>
<keyword evidence="2" id="KW-1185">Reference proteome</keyword>